<proteinExistence type="predicted"/>
<sequence>MQEQYHKHANQLEEIAVSIIDMSYEYDKFFTLSLLEHEVDTFNHMTLLKFAETVQCKSFLASRCVQRYLQKICPIMLVNYFPLNIYGESRSGHAGLPMPTFEITLHVCIWGLICEEIRQV</sequence>
<accession>A0A820D7H9</accession>
<dbReference type="Proteomes" id="UP000663823">
    <property type="component" value="Unassembled WGS sequence"/>
</dbReference>
<evidence type="ECO:0000313" key="1">
    <source>
        <dbReference type="EMBL" id="CAF4220550.1"/>
    </source>
</evidence>
<dbReference type="EMBL" id="CAJOAX010025020">
    <property type="protein sequence ID" value="CAF4220550.1"/>
    <property type="molecule type" value="Genomic_DNA"/>
</dbReference>
<gene>
    <name evidence="1" type="ORF">OTI717_LOCUS39358</name>
</gene>
<dbReference type="AlphaFoldDB" id="A0A820D7H9"/>
<name>A0A820D7H9_9BILA</name>
<organism evidence="1 2">
    <name type="scientific">Rotaria sordida</name>
    <dbReference type="NCBI Taxonomy" id="392033"/>
    <lineage>
        <taxon>Eukaryota</taxon>
        <taxon>Metazoa</taxon>
        <taxon>Spiralia</taxon>
        <taxon>Gnathifera</taxon>
        <taxon>Rotifera</taxon>
        <taxon>Eurotatoria</taxon>
        <taxon>Bdelloidea</taxon>
        <taxon>Philodinida</taxon>
        <taxon>Philodinidae</taxon>
        <taxon>Rotaria</taxon>
    </lineage>
</organism>
<protein>
    <submittedName>
        <fullName evidence="1">Uncharacterized protein</fullName>
    </submittedName>
</protein>
<evidence type="ECO:0000313" key="2">
    <source>
        <dbReference type="Proteomes" id="UP000663823"/>
    </source>
</evidence>
<reference evidence="1" key="1">
    <citation type="submission" date="2021-02" db="EMBL/GenBank/DDBJ databases">
        <authorList>
            <person name="Nowell W R."/>
        </authorList>
    </citation>
    <scope>NUCLEOTIDE SEQUENCE</scope>
</reference>
<comment type="caution">
    <text evidence="1">The sequence shown here is derived from an EMBL/GenBank/DDBJ whole genome shotgun (WGS) entry which is preliminary data.</text>
</comment>